<dbReference type="GO" id="GO:0006890">
    <property type="term" value="P:retrograde vesicle-mediated transport, Golgi to endoplasmic reticulum"/>
    <property type="evidence" value="ECO:0007669"/>
    <property type="project" value="TreeGrafter"/>
</dbReference>
<evidence type="ECO:0000256" key="5">
    <source>
        <dbReference type="ARBA" id="ARBA00022824"/>
    </source>
</evidence>
<dbReference type="RefSeq" id="XP_012187798.1">
    <property type="nucleotide sequence ID" value="XM_012332408.1"/>
</dbReference>
<feature type="compositionally biased region" description="Low complexity" evidence="10">
    <location>
        <begin position="229"/>
        <end position="256"/>
    </location>
</feature>
<dbReference type="eggNOG" id="ENOG502SCD1">
    <property type="taxonomic scope" value="Eukaryota"/>
</dbReference>
<evidence type="ECO:0000256" key="3">
    <source>
        <dbReference type="ARBA" id="ARBA00022448"/>
    </source>
</evidence>
<dbReference type="OrthoDB" id="4506189at2759"/>
<comment type="similarity">
    <text evidence="2">Belongs to the USE1 family.</text>
</comment>
<dbReference type="PANTHER" id="PTHR13050:SF7">
    <property type="entry name" value="VESICLE TRANSPORT PROTEIN USE1"/>
    <property type="match status" value="1"/>
</dbReference>
<protein>
    <recommendedName>
        <fullName evidence="14">t-SNARE coiled-coil homology domain-containing protein</fullName>
    </recommendedName>
</protein>
<dbReference type="InterPro" id="IPR019150">
    <property type="entry name" value="Vesicle_transport_protein_Use1"/>
</dbReference>
<dbReference type="GO" id="GO:0005789">
    <property type="term" value="C:endoplasmic reticulum membrane"/>
    <property type="evidence" value="ECO:0007669"/>
    <property type="project" value="UniProtKB-SubCell"/>
</dbReference>
<keyword evidence="13" id="KW-1185">Reference proteome</keyword>
<feature type="region of interest" description="Disordered" evidence="10">
    <location>
        <begin position="1"/>
        <end position="34"/>
    </location>
</feature>
<dbReference type="EMBL" id="DF238783">
    <property type="protein sequence ID" value="GAC94211.1"/>
    <property type="molecule type" value="Genomic_DNA"/>
</dbReference>
<name>R9NZK0_PSEHS</name>
<evidence type="ECO:0000256" key="8">
    <source>
        <dbReference type="ARBA" id="ARBA00022989"/>
    </source>
</evidence>
<evidence type="ECO:0000256" key="7">
    <source>
        <dbReference type="ARBA" id="ARBA00022927"/>
    </source>
</evidence>
<evidence type="ECO:0000313" key="13">
    <source>
        <dbReference type="Proteomes" id="UP000014071"/>
    </source>
</evidence>
<dbReference type="GO" id="GO:0031201">
    <property type="term" value="C:SNARE complex"/>
    <property type="evidence" value="ECO:0007669"/>
    <property type="project" value="TreeGrafter"/>
</dbReference>
<dbReference type="GO" id="GO:0005484">
    <property type="term" value="F:SNAP receptor activity"/>
    <property type="evidence" value="ECO:0007669"/>
    <property type="project" value="TreeGrafter"/>
</dbReference>
<evidence type="ECO:0000256" key="9">
    <source>
        <dbReference type="ARBA" id="ARBA00023136"/>
    </source>
</evidence>
<accession>R9NZK0</accession>
<reference evidence="13" key="1">
    <citation type="journal article" date="2013" name="Genome Announc.">
        <title>Draft genome sequence of the basidiomycetous yeast-like fungus Pseudozyma hubeiensis SY62, which produces an abundant amount of the biosurfactant mannosylerythritol lipids.</title>
        <authorList>
            <person name="Konishi M."/>
            <person name="Hatada Y."/>
            <person name="Horiuchi J."/>
        </authorList>
    </citation>
    <scope>NUCLEOTIDE SEQUENCE [LARGE SCALE GENOMIC DNA]</scope>
    <source>
        <strain evidence="13">SY62</strain>
    </source>
</reference>
<feature type="region of interest" description="Disordered" evidence="10">
    <location>
        <begin position="203"/>
        <end position="259"/>
    </location>
</feature>
<gene>
    <name evidence="12" type="ORF">PHSY_001782</name>
</gene>
<evidence type="ECO:0000256" key="4">
    <source>
        <dbReference type="ARBA" id="ARBA00022692"/>
    </source>
</evidence>
<dbReference type="GeneID" id="24107077"/>
<evidence type="ECO:0000256" key="1">
    <source>
        <dbReference type="ARBA" id="ARBA00004163"/>
    </source>
</evidence>
<evidence type="ECO:0000256" key="10">
    <source>
        <dbReference type="SAM" id="MobiDB-lite"/>
    </source>
</evidence>
<comment type="subcellular location">
    <subcellularLocation>
        <location evidence="1">Endoplasmic reticulum membrane</location>
        <topology evidence="1">Single-pass type IV membrane protein</topology>
    </subcellularLocation>
</comment>
<evidence type="ECO:0000313" key="12">
    <source>
        <dbReference type="EMBL" id="GAC94211.1"/>
    </source>
</evidence>
<keyword evidence="8 11" id="KW-1133">Transmembrane helix</keyword>
<feature type="compositionally biased region" description="Low complexity" evidence="10">
    <location>
        <begin position="18"/>
        <end position="33"/>
    </location>
</feature>
<evidence type="ECO:0008006" key="14">
    <source>
        <dbReference type="Google" id="ProtNLM"/>
    </source>
</evidence>
<dbReference type="AlphaFoldDB" id="R9NZK0"/>
<keyword evidence="7" id="KW-0653">Protein transport</keyword>
<dbReference type="Proteomes" id="UP000014071">
    <property type="component" value="Unassembled WGS sequence"/>
</dbReference>
<keyword evidence="9 11" id="KW-0472">Membrane</keyword>
<evidence type="ECO:0000256" key="6">
    <source>
        <dbReference type="ARBA" id="ARBA00022892"/>
    </source>
</evidence>
<dbReference type="GO" id="GO:0015031">
    <property type="term" value="P:protein transport"/>
    <property type="evidence" value="ECO:0007669"/>
    <property type="project" value="UniProtKB-KW"/>
</dbReference>
<evidence type="ECO:0000256" key="11">
    <source>
        <dbReference type="SAM" id="Phobius"/>
    </source>
</evidence>
<keyword evidence="5" id="KW-0256">Endoplasmic reticulum</keyword>
<proteinExistence type="inferred from homology"/>
<dbReference type="HOGENOM" id="CLU_066931_0_0_1"/>
<organism evidence="12 13">
    <name type="scientific">Pseudozyma hubeiensis (strain SY62)</name>
    <name type="common">Yeast</name>
    <dbReference type="NCBI Taxonomy" id="1305764"/>
    <lineage>
        <taxon>Eukaryota</taxon>
        <taxon>Fungi</taxon>
        <taxon>Dikarya</taxon>
        <taxon>Basidiomycota</taxon>
        <taxon>Ustilaginomycotina</taxon>
        <taxon>Ustilaginomycetes</taxon>
        <taxon>Ustilaginales</taxon>
        <taxon>Ustilaginaceae</taxon>
        <taxon>Pseudozyma</taxon>
    </lineage>
</organism>
<keyword evidence="4 11" id="KW-0812">Transmembrane</keyword>
<sequence>MSAASRHQLEQYLARLPSTSSTSNNGSTSASPNLDNLVQRSASLASRVDALHAQIADTDTTANSRSDDPQLFWSTLTLLTNLREVAAQLQRSSSAGDGKPRELALARTRQDIGIVESLLRMLSVSSDAESESTFTAAVGPQPSTAAPSSYDSATRQGYEYWKQRTLSAIDDQDDRSSINSVDGDDDVSDAESILTDPELHSTLKLGGIKSQPSTTDQEDYSEYDRAVRSSSSSTQPPSSLTTTAPTTSAPATTSASETILQSDRATHEALSSELLRMASVLKSNSLAFADSLERDRLLLEKAGTDLGHNLDLMTRTRGRLGVYSKKARSMGWFILSAILVVIVSWMLMFLLIRLT</sequence>
<feature type="transmembrane region" description="Helical" evidence="11">
    <location>
        <begin position="330"/>
        <end position="352"/>
    </location>
</feature>
<keyword evidence="6" id="KW-0931">ER-Golgi transport</keyword>
<evidence type="ECO:0000256" key="2">
    <source>
        <dbReference type="ARBA" id="ARBA00007891"/>
    </source>
</evidence>
<dbReference type="Pfam" id="PF09753">
    <property type="entry name" value="Use1"/>
    <property type="match status" value="1"/>
</dbReference>
<dbReference type="STRING" id="1305764.R9NZK0"/>
<keyword evidence="3" id="KW-0813">Transport</keyword>
<dbReference type="PANTHER" id="PTHR13050">
    <property type="entry name" value="USE1-LIKE PROTEIN"/>
    <property type="match status" value="1"/>
</dbReference>